<dbReference type="InParanoid" id="A2GS11"/>
<organism evidence="2 3">
    <name type="scientific">Trichomonas vaginalis (strain ATCC PRA-98 / G3)</name>
    <dbReference type="NCBI Taxonomy" id="412133"/>
    <lineage>
        <taxon>Eukaryota</taxon>
        <taxon>Metamonada</taxon>
        <taxon>Parabasalia</taxon>
        <taxon>Trichomonadida</taxon>
        <taxon>Trichomonadidae</taxon>
        <taxon>Trichomonas</taxon>
    </lineage>
</organism>
<dbReference type="GO" id="GO:0003955">
    <property type="term" value="F:NAD(P)H dehydrogenase (quinone) activity"/>
    <property type="evidence" value="ECO:0000318"/>
    <property type="project" value="GO_Central"/>
</dbReference>
<dbReference type="VEuPathDB" id="TrichDB:TVAG_152110"/>
<dbReference type="EMBL" id="DS119241">
    <property type="protein sequence ID" value="EAX80056.1"/>
    <property type="molecule type" value="Genomic_DNA"/>
</dbReference>
<evidence type="ECO:0000313" key="2">
    <source>
        <dbReference type="EMBL" id="EAX80056.1"/>
    </source>
</evidence>
<protein>
    <submittedName>
        <fullName evidence="2">Uncharacterized protein</fullName>
    </submittedName>
</protein>
<proteinExistence type="predicted"/>
<dbReference type="GO" id="GO:0005829">
    <property type="term" value="C:cytosol"/>
    <property type="evidence" value="ECO:0000318"/>
    <property type="project" value="GO_Central"/>
</dbReference>
<reference evidence="2" key="1">
    <citation type="submission" date="2006-10" db="EMBL/GenBank/DDBJ databases">
        <authorList>
            <person name="Amadeo P."/>
            <person name="Zhao Q."/>
            <person name="Wortman J."/>
            <person name="Fraser-Liggett C."/>
            <person name="Carlton J."/>
        </authorList>
    </citation>
    <scope>NUCLEOTIDE SEQUENCE</scope>
    <source>
        <strain evidence="2">G3</strain>
    </source>
</reference>
<sequence>YDGEKVLHQGVLAGRKVAIIVSTGVAPMFFDVKKGNSLDAYLWSAMYAFNYAGFTIFVLLTFTAQILQREKQCSQNFKRRSMKNSSSLINGRQLMEKGFTPILLILKKSHQKIFLRSEINYKSYS</sequence>
<reference evidence="2" key="2">
    <citation type="journal article" date="2007" name="Science">
        <title>Draft genome sequence of the sexually transmitted pathogen Trichomonas vaginalis.</title>
        <authorList>
            <person name="Carlton J.M."/>
            <person name="Hirt R.P."/>
            <person name="Silva J.C."/>
            <person name="Delcher A.L."/>
            <person name="Schatz M."/>
            <person name="Zhao Q."/>
            <person name="Wortman J.R."/>
            <person name="Bidwell S.L."/>
            <person name="Alsmark U.C.M."/>
            <person name="Besteiro S."/>
            <person name="Sicheritz-Ponten T."/>
            <person name="Noel C.J."/>
            <person name="Dacks J.B."/>
            <person name="Foster P.G."/>
            <person name="Simillion C."/>
            <person name="Van de Peer Y."/>
            <person name="Miranda-Saavedra D."/>
            <person name="Barton G.J."/>
            <person name="Westrop G.D."/>
            <person name="Mueller S."/>
            <person name="Dessi D."/>
            <person name="Fiori P.L."/>
            <person name="Ren Q."/>
            <person name="Paulsen I."/>
            <person name="Zhang H."/>
            <person name="Bastida-Corcuera F.D."/>
            <person name="Simoes-Barbosa A."/>
            <person name="Brown M.T."/>
            <person name="Hayes R.D."/>
            <person name="Mukherjee M."/>
            <person name="Okumura C.Y."/>
            <person name="Schneider R."/>
            <person name="Smith A.J."/>
            <person name="Vanacova S."/>
            <person name="Villalvazo M."/>
            <person name="Haas B.J."/>
            <person name="Pertea M."/>
            <person name="Feldblyum T.V."/>
            <person name="Utterback T.R."/>
            <person name="Shu C.L."/>
            <person name="Osoegawa K."/>
            <person name="de Jong P.J."/>
            <person name="Hrdy I."/>
            <person name="Horvathova L."/>
            <person name="Zubacova Z."/>
            <person name="Dolezal P."/>
            <person name="Malik S.B."/>
            <person name="Logsdon J.M. Jr."/>
            <person name="Henze K."/>
            <person name="Gupta A."/>
            <person name="Wang C.C."/>
            <person name="Dunne R.L."/>
            <person name="Upcroft J.A."/>
            <person name="Upcroft P."/>
            <person name="White O."/>
            <person name="Salzberg S.L."/>
            <person name="Tang P."/>
            <person name="Chiu C.-H."/>
            <person name="Lee Y.-S."/>
            <person name="Embley T.M."/>
            <person name="Coombs G.H."/>
            <person name="Mottram J.C."/>
            <person name="Tachezy J."/>
            <person name="Fraser-Liggett C.M."/>
            <person name="Johnson P.J."/>
        </authorList>
    </citation>
    <scope>NUCLEOTIDE SEQUENCE [LARGE SCALE GENOMIC DNA]</scope>
    <source>
        <strain evidence="2">G3</strain>
    </source>
</reference>
<evidence type="ECO:0000256" key="1">
    <source>
        <dbReference type="SAM" id="Phobius"/>
    </source>
</evidence>
<evidence type="ECO:0000313" key="3">
    <source>
        <dbReference type="Proteomes" id="UP000001542"/>
    </source>
</evidence>
<dbReference type="InterPro" id="IPR029039">
    <property type="entry name" value="Flavoprotein-like_sf"/>
</dbReference>
<dbReference type="OrthoDB" id="26889at2759"/>
<feature type="transmembrane region" description="Helical" evidence="1">
    <location>
        <begin position="12"/>
        <end position="30"/>
    </location>
</feature>
<feature type="non-terminal residue" evidence="2">
    <location>
        <position position="1"/>
    </location>
</feature>
<keyword evidence="1" id="KW-0812">Transmembrane</keyword>
<name>A2GS11_TRIV3</name>
<keyword evidence="3" id="KW-1185">Reference proteome</keyword>
<gene>
    <name evidence="2" type="ORF">TVAG_152110</name>
</gene>
<keyword evidence="1" id="KW-0472">Membrane</keyword>
<dbReference type="SUPFAM" id="SSF52218">
    <property type="entry name" value="Flavoproteins"/>
    <property type="match status" value="1"/>
</dbReference>
<accession>A2GS11</accession>
<keyword evidence="1" id="KW-1133">Transmembrane helix</keyword>
<dbReference type="Proteomes" id="UP000001542">
    <property type="component" value="Unassembled WGS sequence"/>
</dbReference>
<dbReference type="AlphaFoldDB" id="A2GS11"/>
<feature type="transmembrane region" description="Helical" evidence="1">
    <location>
        <begin position="42"/>
        <end position="62"/>
    </location>
</feature>